<sequence length="117" mass="12923">MLLSSLLAFSMTVMASPHPQWGSWGNEPCVVSTSNLTGQPLDSGIINNRGYKRIIATCIEQPQLDFSKLLPWTLCAIVKDETGHATRTCDLDDDLGHLEDVCVKNGCMDKTPESWQQ</sequence>
<gene>
    <name evidence="2" type="ORF">PMIN01_08035</name>
</gene>
<organism evidence="2 3">
    <name type="scientific">Paraphaeosphaeria minitans</name>
    <dbReference type="NCBI Taxonomy" id="565426"/>
    <lineage>
        <taxon>Eukaryota</taxon>
        <taxon>Fungi</taxon>
        <taxon>Dikarya</taxon>
        <taxon>Ascomycota</taxon>
        <taxon>Pezizomycotina</taxon>
        <taxon>Dothideomycetes</taxon>
        <taxon>Pleosporomycetidae</taxon>
        <taxon>Pleosporales</taxon>
        <taxon>Massarineae</taxon>
        <taxon>Didymosphaeriaceae</taxon>
        <taxon>Paraphaeosphaeria</taxon>
    </lineage>
</organism>
<evidence type="ECO:0000313" key="3">
    <source>
        <dbReference type="Proteomes" id="UP000756921"/>
    </source>
</evidence>
<proteinExistence type="predicted"/>
<accession>A0A9P6GDP5</accession>
<dbReference type="EMBL" id="WJXW01000008">
    <property type="protein sequence ID" value="KAF9733692.1"/>
    <property type="molecule type" value="Genomic_DNA"/>
</dbReference>
<keyword evidence="1" id="KW-0732">Signal</keyword>
<reference evidence="2" key="1">
    <citation type="journal article" date="2020" name="Mol. Plant Microbe Interact.">
        <title>Genome Sequence of the Biocontrol Agent Coniothyrium minitans strain Conio (IMI 134523).</title>
        <authorList>
            <person name="Patel D."/>
            <person name="Shittu T.A."/>
            <person name="Baroncelli R."/>
            <person name="Muthumeenakshi S."/>
            <person name="Osborne T.H."/>
            <person name="Janganan T.K."/>
            <person name="Sreenivasaprasad S."/>
        </authorList>
    </citation>
    <scope>NUCLEOTIDE SEQUENCE</scope>
    <source>
        <strain evidence="2">Conio</strain>
    </source>
</reference>
<name>A0A9P6GDP5_9PLEO</name>
<evidence type="ECO:0000256" key="1">
    <source>
        <dbReference type="SAM" id="SignalP"/>
    </source>
</evidence>
<comment type="caution">
    <text evidence="2">The sequence shown here is derived from an EMBL/GenBank/DDBJ whole genome shotgun (WGS) entry which is preliminary data.</text>
</comment>
<evidence type="ECO:0000313" key="2">
    <source>
        <dbReference type="EMBL" id="KAF9733692.1"/>
    </source>
</evidence>
<dbReference type="AlphaFoldDB" id="A0A9P6GDP5"/>
<feature type="signal peptide" evidence="1">
    <location>
        <begin position="1"/>
        <end position="15"/>
    </location>
</feature>
<dbReference type="Proteomes" id="UP000756921">
    <property type="component" value="Unassembled WGS sequence"/>
</dbReference>
<keyword evidence="3" id="KW-1185">Reference proteome</keyword>
<feature type="chain" id="PRO_5040218777" evidence="1">
    <location>
        <begin position="16"/>
        <end position="117"/>
    </location>
</feature>
<protein>
    <submittedName>
        <fullName evidence="2">Uncharacterized protein</fullName>
    </submittedName>
</protein>
<dbReference type="OrthoDB" id="3805029at2759"/>